<dbReference type="Proteomes" id="UP000253597">
    <property type="component" value="Unassembled WGS sequence"/>
</dbReference>
<dbReference type="SUPFAM" id="SSF63817">
    <property type="entry name" value="Sortase"/>
    <property type="match status" value="1"/>
</dbReference>
<dbReference type="NCBIfam" id="TIGR01076">
    <property type="entry name" value="sortase_fam"/>
    <property type="match status" value="1"/>
</dbReference>
<gene>
    <name evidence="5" type="ORF">DR116_0016255</name>
</gene>
<feature type="active site" description="Acyl-thioester intermediate" evidence="2">
    <location>
        <position position="208"/>
    </location>
</feature>
<dbReference type="RefSeq" id="WP_124749799.1">
    <property type="nucleotide sequence ID" value="NZ_QNGD03000007.1"/>
</dbReference>
<keyword evidence="4" id="KW-0812">Transmembrane</keyword>
<evidence type="ECO:0000256" key="2">
    <source>
        <dbReference type="PIRSR" id="PIRSR605754-1"/>
    </source>
</evidence>
<dbReference type="InterPro" id="IPR042002">
    <property type="entry name" value="Sortase_C"/>
</dbReference>
<dbReference type="GO" id="GO:0016787">
    <property type="term" value="F:hydrolase activity"/>
    <property type="evidence" value="ECO:0007669"/>
    <property type="project" value="UniProtKB-KW"/>
</dbReference>
<dbReference type="NCBIfam" id="NF033745">
    <property type="entry name" value="class_C_sortase"/>
    <property type="match status" value="1"/>
</dbReference>
<comment type="caution">
    <text evidence="5">The sequence shown here is derived from an EMBL/GenBank/DDBJ whole genome shotgun (WGS) entry which is preliminary data.</text>
</comment>
<reference evidence="5 6" key="1">
    <citation type="submission" date="2019-01" db="EMBL/GenBank/DDBJ databases">
        <title>Draft genome sequence of heavy metal resistant Bacillus cereus NWUAB01.</title>
        <authorList>
            <person name="Babalola O."/>
            <person name="Aremu B.R."/>
            <person name="Ayangbenro A.S."/>
        </authorList>
    </citation>
    <scope>NUCLEOTIDE SEQUENCE [LARGE SCALE GENOMIC DNA]</scope>
    <source>
        <strain evidence="5 6">NWUAB01</strain>
    </source>
</reference>
<organism evidence="5 6">
    <name type="scientific">Bacillus cereus</name>
    <dbReference type="NCBI Taxonomy" id="1396"/>
    <lineage>
        <taxon>Bacteria</taxon>
        <taxon>Bacillati</taxon>
        <taxon>Bacillota</taxon>
        <taxon>Bacilli</taxon>
        <taxon>Bacillales</taxon>
        <taxon>Bacillaceae</taxon>
        <taxon>Bacillus</taxon>
        <taxon>Bacillus cereus group</taxon>
    </lineage>
</organism>
<keyword evidence="4" id="KW-0472">Membrane</keyword>
<dbReference type="Pfam" id="PF04203">
    <property type="entry name" value="Sortase"/>
    <property type="match status" value="1"/>
</dbReference>
<evidence type="ECO:0000313" key="6">
    <source>
        <dbReference type="Proteomes" id="UP000253597"/>
    </source>
</evidence>
<evidence type="ECO:0000256" key="4">
    <source>
        <dbReference type="SAM" id="Phobius"/>
    </source>
</evidence>
<dbReference type="AlphaFoldDB" id="A0A9X8IZD0"/>
<feature type="transmembrane region" description="Helical" evidence="4">
    <location>
        <begin position="248"/>
        <end position="266"/>
    </location>
</feature>
<keyword evidence="1" id="KW-0378">Hydrolase</keyword>
<dbReference type="InterPro" id="IPR005754">
    <property type="entry name" value="Sortase"/>
</dbReference>
<evidence type="ECO:0000256" key="1">
    <source>
        <dbReference type="ARBA" id="ARBA00022801"/>
    </source>
</evidence>
<evidence type="ECO:0000256" key="3">
    <source>
        <dbReference type="SAM" id="Coils"/>
    </source>
</evidence>
<protein>
    <submittedName>
        <fullName evidence="5">Class C sortase</fullName>
    </submittedName>
</protein>
<dbReference type="InterPro" id="IPR023365">
    <property type="entry name" value="Sortase_dom-sf"/>
</dbReference>
<proteinExistence type="predicted"/>
<keyword evidence="3" id="KW-0175">Coiled coil</keyword>
<feature type="coiled-coil region" evidence="3">
    <location>
        <begin position="44"/>
        <end position="71"/>
    </location>
</feature>
<dbReference type="Gene3D" id="2.40.260.10">
    <property type="entry name" value="Sortase"/>
    <property type="match status" value="1"/>
</dbReference>
<feature type="active site" description="Proton donor/acceptor" evidence="2">
    <location>
        <position position="146"/>
    </location>
</feature>
<evidence type="ECO:0000313" key="5">
    <source>
        <dbReference type="EMBL" id="RWQ73586.1"/>
    </source>
</evidence>
<name>A0A9X8IZD0_BACCE</name>
<accession>A0A9X8IZD0</accession>
<dbReference type="CDD" id="cd05827">
    <property type="entry name" value="Sortase_C"/>
    <property type="match status" value="1"/>
</dbReference>
<dbReference type="EMBL" id="QNGD03000007">
    <property type="protein sequence ID" value="RWQ73586.1"/>
    <property type="molecule type" value="Genomic_DNA"/>
</dbReference>
<keyword evidence="4" id="KW-1133">Transmembrane helix</keyword>
<sequence length="278" mass="30890">MKRNIIFGCIFVLGLGIFLYPTISNWFATQTHYSQVSSYDAKVKALQKGELERREKEAKEYNKNVQNSAQTFADPFAEKDKIGGKSYADALNIGDVMGYVEIPKIKVKLPIYQGTSEEVLSRGVGHLDKSSLPVGGTGTHTVLTGHRGLPSAVLFTDLDKMKESDVFYIHSLDKVLAYQVDQIKVVLPSETEDLLVVNNQDYATLLTCTPYGVNTHRLLVRGHRVPYEVTGKGKPSENHSESPIVENWEIITAIGILLIGLILILMKRKKGKTIKEAP</sequence>